<evidence type="ECO:0000313" key="2">
    <source>
        <dbReference type="Proteomes" id="UP001377337"/>
    </source>
</evidence>
<name>A0ABZ2NFR5_9BACI</name>
<dbReference type="Pfam" id="PF14867">
    <property type="entry name" value="Lantibiotic_a"/>
    <property type="match status" value="1"/>
</dbReference>
<organism evidence="1 2">
    <name type="scientific">Metabacillus sediminis</name>
    <dbReference type="NCBI Taxonomy" id="3117746"/>
    <lineage>
        <taxon>Bacteria</taxon>
        <taxon>Bacillati</taxon>
        <taxon>Bacillota</taxon>
        <taxon>Bacilli</taxon>
        <taxon>Bacillales</taxon>
        <taxon>Bacillaceae</taxon>
        <taxon>Metabacillus</taxon>
    </lineage>
</organism>
<sequence length="75" mass="7989">MNKAAFLKNPVLRMKSSLSVENPAGNVLEEISAQDMMSQVGGTIITISLCATASKYLGNKGYVCTATKECQNSCQ</sequence>
<dbReference type="InterPro" id="IPR029243">
    <property type="entry name" value="Lantibiotic_alpha"/>
</dbReference>
<proteinExistence type="predicted"/>
<gene>
    <name evidence="1" type="ORF">WCV65_18370</name>
</gene>
<dbReference type="EMBL" id="CP147407">
    <property type="protein sequence ID" value="WXB96475.1"/>
    <property type="molecule type" value="Genomic_DNA"/>
</dbReference>
<evidence type="ECO:0000313" key="1">
    <source>
        <dbReference type="EMBL" id="WXB96475.1"/>
    </source>
</evidence>
<dbReference type="NCBIfam" id="NF000539">
    <property type="entry name" value="plantaricin"/>
    <property type="match status" value="1"/>
</dbReference>
<accession>A0ABZ2NFR5</accession>
<keyword evidence="2" id="KW-1185">Reference proteome</keyword>
<dbReference type="RefSeq" id="WP_035404668.1">
    <property type="nucleotide sequence ID" value="NZ_CP147407.1"/>
</dbReference>
<reference evidence="1 2" key="1">
    <citation type="submission" date="2024-02" db="EMBL/GenBank/DDBJ databases">
        <title>Seven novel Bacillus-like species.</title>
        <authorList>
            <person name="Liu G."/>
        </authorList>
    </citation>
    <scope>NUCLEOTIDE SEQUENCE [LARGE SCALE GENOMIC DNA]</scope>
    <source>
        <strain evidence="1 2">FJAT-52054</strain>
    </source>
</reference>
<dbReference type="Proteomes" id="UP001377337">
    <property type="component" value="Chromosome"/>
</dbReference>
<protein>
    <submittedName>
        <fullName evidence="1">Plantaricin C family lantibiotic</fullName>
    </submittedName>
</protein>